<dbReference type="GO" id="GO:0034058">
    <property type="term" value="P:endosomal vesicle fusion"/>
    <property type="evidence" value="ECO:0007669"/>
    <property type="project" value="TreeGrafter"/>
</dbReference>
<proteinExistence type="inferred from homology"/>
<dbReference type="PROSITE" id="PS50219">
    <property type="entry name" value="CNH"/>
    <property type="match status" value="1"/>
</dbReference>
<dbReference type="PANTHER" id="PTHR12894:SF49">
    <property type="entry name" value="VAM6_VPS39-LIKE PROTEIN"/>
    <property type="match status" value="1"/>
</dbReference>
<evidence type="ECO:0000256" key="2">
    <source>
        <dbReference type="ARBA" id="ARBA00023136"/>
    </source>
</evidence>
<dbReference type="SUPFAM" id="SSF50978">
    <property type="entry name" value="WD40 repeat-like"/>
    <property type="match status" value="1"/>
</dbReference>
<dbReference type="GO" id="GO:0012505">
    <property type="term" value="C:endomembrane system"/>
    <property type="evidence" value="ECO:0007669"/>
    <property type="project" value="UniProtKB-SubCell"/>
</dbReference>
<dbReference type="InterPro" id="IPR036322">
    <property type="entry name" value="WD40_repeat_dom_sf"/>
</dbReference>
<dbReference type="Proteomes" id="UP000318582">
    <property type="component" value="Unassembled WGS sequence"/>
</dbReference>
<evidence type="ECO:0000256" key="3">
    <source>
        <dbReference type="ARBA" id="ARBA00038201"/>
    </source>
</evidence>
<dbReference type="GO" id="GO:0000329">
    <property type="term" value="C:fungal-type vacuole membrane"/>
    <property type="evidence" value="ECO:0007669"/>
    <property type="project" value="TreeGrafter"/>
</dbReference>
<evidence type="ECO:0000313" key="6">
    <source>
        <dbReference type="EMBL" id="TPX55606.1"/>
    </source>
</evidence>
<feature type="domain" description="CNH" evidence="5">
    <location>
        <begin position="15"/>
        <end position="309"/>
    </location>
</feature>
<dbReference type="Pfam" id="PF00780">
    <property type="entry name" value="CNH"/>
    <property type="match status" value="1"/>
</dbReference>
<dbReference type="InterPro" id="IPR001180">
    <property type="entry name" value="CNH_dom"/>
</dbReference>
<protein>
    <recommendedName>
        <fullName evidence="5">CNH domain-containing protein</fullName>
    </recommendedName>
</protein>
<reference evidence="6 7" key="1">
    <citation type="journal article" date="2019" name="Sci. Rep.">
        <title>Comparative genomics of chytrid fungi reveal insights into the obligate biotrophic and pathogenic lifestyle of Synchytrium endobioticum.</title>
        <authorList>
            <person name="van de Vossenberg B.T.L.H."/>
            <person name="Warris S."/>
            <person name="Nguyen H.D.T."/>
            <person name="van Gent-Pelzer M.P.E."/>
            <person name="Joly D.L."/>
            <person name="van de Geest H.C."/>
            <person name="Bonants P.J.M."/>
            <person name="Smith D.S."/>
            <person name="Levesque C.A."/>
            <person name="van der Lee T.A.J."/>
        </authorList>
    </citation>
    <scope>NUCLEOTIDE SEQUENCE [LARGE SCALE GENOMIC DNA]</scope>
    <source>
        <strain evidence="6 7">CBS 809.83</strain>
    </source>
</reference>
<comment type="subcellular location">
    <subcellularLocation>
        <location evidence="1">Endomembrane system</location>
        <topology evidence="1">Peripheral membrane protein</topology>
    </subcellularLocation>
</comment>
<evidence type="ECO:0000256" key="4">
    <source>
        <dbReference type="PROSITE-ProRule" id="PRU01006"/>
    </source>
</evidence>
<gene>
    <name evidence="6" type="ORF">PhCBS80983_g05181</name>
</gene>
<dbReference type="GO" id="GO:0006886">
    <property type="term" value="P:intracellular protein transport"/>
    <property type="evidence" value="ECO:0007669"/>
    <property type="project" value="UniProtKB-UniRule"/>
</dbReference>
<dbReference type="AlphaFoldDB" id="A0A507DVM1"/>
<dbReference type="Pfam" id="PF10367">
    <property type="entry name" value="zf-Vps39_C"/>
    <property type="match status" value="1"/>
</dbReference>
<keyword evidence="7" id="KW-1185">Reference proteome</keyword>
<dbReference type="InterPro" id="IPR000547">
    <property type="entry name" value="Clathrin_H-chain/VPS_repeat"/>
</dbReference>
<dbReference type="InterPro" id="IPR019452">
    <property type="entry name" value="VPS39/TGF_beta_rcpt-assoc_1"/>
</dbReference>
<evidence type="ECO:0000259" key="5">
    <source>
        <dbReference type="PROSITE" id="PS50219"/>
    </source>
</evidence>
<organism evidence="6 7">
    <name type="scientific">Powellomyces hirtus</name>
    <dbReference type="NCBI Taxonomy" id="109895"/>
    <lineage>
        <taxon>Eukaryota</taxon>
        <taxon>Fungi</taxon>
        <taxon>Fungi incertae sedis</taxon>
        <taxon>Chytridiomycota</taxon>
        <taxon>Chytridiomycota incertae sedis</taxon>
        <taxon>Chytridiomycetes</taxon>
        <taxon>Spizellomycetales</taxon>
        <taxon>Powellomycetaceae</taxon>
        <taxon>Powellomyces</taxon>
    </lineage>
</organism>
<comment type="caution">
    <text evidence="6">The sequence shown here is derived from an EMBL/GenBank/DDBJ whole genome shotgun (WGS) entry which is preliminary data.</text>
</comment>
<dbReference type="PANTHER" id="PTHR12894">
    <property type="entry name" value="CNH DOMAIN CONTAINING"/>
    <property type="match status" value="1"/>
</dbReference>
<dbReference type="GO" id="GO:0006914">
    <property type="term" value="P:autophagy"/>
    <property type="evidence" value="ECO:0007669"/>
    <property type="project" value="TreeGrafter"/>
</dbReference>
<evidence type="ECO:0000256" key="1">
    <source>
        <dbReference type="ARBA" id="ARBA00004184"/>
    </source>
</evidence>
<dbReference type="InterPro" id="IPR019453">
    <property type="entry name" value="VPS39/TGFA1_Znf"/>
</dbReference>
<feature type="repeat" description="CHCR" evidence="4">
    <location>
        <begin position="588"/>
        <end position="763"/>
    </location>
</feature>
<dbReference type="PROSITE" id="PS50236">
    <property type="entry name" value="CHCR"/>
    <property type="match status" value="1"/>
</dbReference>
<dbReference type="InterPro" id="IPR032914">
    <property type="entry name" value="Vam6/VPS39/TRAP1"/>
</dbReference>
<keyword evidence="2" id="KW-0472">Membrane</keyword>
<dbReference type="EMBL" id="QEAQ01000102">
    <property type="protein sequence ID" value="TPX55606.1"/>
    <property type="molecule type" value="Genomic_DNA"/>
</dbReference>
<dbReference type="STRING" id="109895.A0A507DVM1"/>
<comment type="similarity">
    <text evidence="3">Belongs to the VAM6/VPS39 family.</text>
</comment>
<accession>A0A507DVM1</accession>
<sequence length="882" mass="99674">MHNVFHVQTLAENLPLKITCLHSYGNKIYIGAENGSLLLYTVEEEAEFSISLTESRTTPSRKNIEQLCVVPETGCLAVIADGVISLHDMHSLSLREHLSDVKGVTLLASSRRAERTHVGSGDSSNGAPESTELIPVLCAATKRKVVVFAYRGANLVVLKEVALPDRPRSLVWAYASHTLYIGYTRTISVLNVLTGALKELHSFRTSITASFGNFAPMKQANSLSMDILPDNRILATKDDISIVIDDQGDPVQDLQVQWNSSPSHVVSWLPFVVGLCPGQLEVRTLRTNEVVQQLPLAHASTMDFGHSNLVASSSSIWRLIQLDIEDQIEQLVSSNNFAHAQALVEDLDFPIEADKIANVIRIRGMFAHYLFRSEHRYQEALSILRELQASPLDIINLYPDLAPPDPDGNAETVPSSDKKAVYLLLTYLTEQRALLSKLRLQQEHYDGSHAQTNDNPQVYPILADTLYLSEVVDTTLLKVYLMVNEALVGPLLRVSNYCNVEESEPLLLKREKYDDLVGLYRARGLHRKALEFLKEKAISPVSTAAEIEKMVSYLHALNLNDNLDLILDYATWILQKDHVEGMRIFTEYYDHVSIGSRKRIVRFLETISGDFAIRYLEYLIDELAEDDPDLNDSLIFCYVANLKRELASRTGLKGPMLPKRNFQNAGGDTFWDLRRKLAYFLENSQAYRAEKVLASFPTDALYEERAVVLSRLKRHEEALRIYIEKVRNYRLANIYCEKHHDPDDTESSDVFIILLQLYLDLVASGEHSMSEVHSFMAVYGASIDAAKALEMLPETIPLTNLLGYFERCLHDRHRTRNMNEVIKNLLKAECIQFKERLIHVSSKRIAITDERMCSICLKRIANSVFTHFPNGVVVHAYCASRN</sequence>
<name>A0A507DVM1_9FUNG</name>
<evidence type="ECO:0000313" key="7">
    <source>
        <dbReference type="Proteomes" id="UP000318582"/>
    </source>
</evidence>
<dbReference type="Pfam" id="PF10366">
    <property type="entry name" value="Vps39_1"/>
    <property type="match status" value="1"/>
</dbReference>